<name>A0AA41YY01_9HYPH</name>
<evidence type="ECO:0000313" key="2">
    <source>
        <dbReference type="EMBL" id="MCW6506910.1"/>
    </source>
</evidence>
<gene>
    <name evidence="2" type="ORF">M8523_02600</name>
</gene>
<comment type="caution">
    <text evidence="2">The sequence shown here is derived from an EMBL/GenBank/DDBJ whole genome shotgun (WGS) entry which is preliminary data.</text>
</comment>
<dbReference type="EMBL" id="JAMOIM010000001">
    <property type="protein sequence ID" value="MCW6506910.1"/>
    <property type="molecule type" value="Genomic_DNA"/>
</dbReference>
<protein>
    <submittedName>
        <fullName evidence="2">DUF2083 domain-containing protein</fullName>
    </submittedName>
</protein>
<organism evidence="2 3">
    <name type="scientific">Lichenifustis flavocetrariae</name>
    <dbReference type="NCBI Taxonomy" id="2949735"/>
    <lineage>
        <taxon>Bacteria</taxon>
        <taxon>Pseudomonadati</taxon>
        <taxon>Pseudomonadota</taxon>
        <taxon>Alphaproteobacteria</taxon>
        <taxon>Hyphomicrobiales</taxon>
        <taxon>Lichenihabitantaceae</taxon>
        <taxon>Lichenifustis</taxon>
    </lineage>
</organism>
<reference evidence="2" key="1">
    <citation type="submission" date="2022-05" db="EMBL/GenBank/DDBJ databases">
        <authorList>
            <person name="Pankratov T."/>
        </authorList>
    </citation>
    <scope>NUCLEOTIDE SEQUENCE</scope>
    <source>
        <strain evidence="2">BP6-180914</strain>
    </source>
</reference>
<evidence type="ECO:0000259" key="1">
    <source>
        <dbReference type="Pfam" id="PF09856"/>
    </source>
</evidence>
<dbReference type="AlphaFoldDB" id="A0AA41YY01"/>
<dbReference type="InterPro" id="IPR018653">
    <property type="entry name" value="ScfR_C"/>
</dbReference>
<proteinExistence type="predicted"/>
<dbReference type="Pfam" id="PF09856">
    <property type="entry name" value="ScfRs"/>
    <property type="match status" value="1"/>
</dbReference>
<evidence type="ECO:0000313" key="3">
    <source>
        <dbReference type="Proteomes" id="UP001165667"/>
    </source>
</evidence>
<feature type="domain" description="Short-chain fatty acyl coenzyme A regulators C-terminal" evidence="1">
    <location>
        <begin position="1"/>
        <end position="50"/>
    </location>
</feature>
<sequence length="59" mass="6617">MVYFDGVDLDRPDRAVPIGIGCRLHCDQRAHSAAGHSLQIDDLQRMKSLYVVPPLPDEQ</sequence>
<keyword evidence="3" id="KW-1185">Reference proteome</keyword>
<dbReference type="Proteomes" id="UP001165667">
    <property type="component" value="Unassembled WGS sequence"/>
</dbReference>
<accession>A0AA41YY01</accession>